<reference evidence="2 3" key="1">
    <citation type="journal article" date="2013" name="Nature">
        <title>The genomes of four tapeworm species reveal adaptations to parasitism.</title>
        <authorList>
            <person name="Tsai I.J."/>
            <person name="Zarowiecki M."/>
            <person name="Holroyd N."/>
            <person name="Garciarrubio A."/>
            <person name="Sanchez-Flores A."/>
            <person name="Brooks K.L."/>
            <person name="Tracey A."/>
            <person name="Bobes R.J."/>
            <person name="Fragoso G."/>
            <person name="Sciutto E."/>
            <person name="Aslett M."/>
            <person name="Beasley H."/>
            <person name="Bennett H.M."/>
            <person name="Cai J."/>
            <person name="Camicia F."/>
            <person name="Clark R."/>
            <person name="Cucher M."/>
            <person name="De Silva N."/>
            <person name="Day T.A."/>
            <person name="Deplazes P."/>
            <person name="Estrada K."/>
            <person name="Fernandez C."/>
            <person name="Holland P.W."/>
            <person name="Hou J."/>
            <person name="Hu S."/>
            <person name="Huckvale T."/>
            <person name="Hung S.S."/>
            <person name="Kamenetzky L."/>
            <person name="Keane J.A."/>
            <person name="Kiss F."/>
            <person name="Koziol U."/>
            <person name="Lambert O."/>
            <person name="Liu K."/>
            <person name="Luo X."/>
            <person name="Luo Y."/>
            <person name="Macchiaroli N."/>
            <person name="Nichol S."/>
            <person name="Paps J."/>
            <person name="Parkinson J."/>
            <person name="Pouchkina-Stantcheva N."/>
            <person name="Riddiford N."/>
            <person name="Rosenzvit M."/>
            <person name="Salinas G."/>
            <person name="Wasmuth J.D."/>
            <person name="Zamanian M."/>
            <person name="Zheng Y."/>
            <person name="Cai X."/>
            <person name="Soberon X."/>
            <person name="Olson P.D."/>
            <person name="Laclette J.P."/>
            <person name="Brehm K."/>
            <person name="Berriman M."/>
            <person name="Garciarrubio A."/>
            <person name="Bobes R.J."/>
            <person name="Fragoso G."/>
            <person name="Sanchez-Flores A."/>
            <person name="Estrada K."/>
            <person name="Cevallos M.A."/>
            <person name="Morett E."/>
            <person name="Gonzalez V."/>
            <person name="Portillo T."/>
            <person name="Ochoa-Leyva A."/>
            <person name="Jose M.V."/>
            <person name="Sciutto E."/>
            <person name="Landa A."/>
            <person name="Jimenez L."/>
            <person name="Valdes V."/>
            <person name="Carrero J.C."/>
            <person name="Larralde C."/>
            <person name="Morales-Montor J."/>
            <person name="Limon-Lason J."/>
            <person name="Soberon X."/>
            <person name="Laclette J.P."/>
        </authorList>
    </citation>
    <scope>NUCLEOTIDE SEQUENCE [LARGE SCALE GENOMIC DNA]</scope>
</reference>
<accession>A0A068WIL9</accession>
<evidence type="ECO:0000256" key="1">
    <source>
        <dbReference type="SAM" id="MobiDB-lite"/>
    </source>
</evidence>
<dbReference type="AlphaFoldDB" id="A0A068WIL9"/>
<organism evidence="2">
    <name type="scientific">Echinococcus granulosus</name>
    <name type="common">Hydatid tapeworm</name>
    <dbReference type="NCBI Taxonomy" id="6210"/>
    <lineage>
        <taxon>Eukaryota</taxon>
        <taxon>Metazoa</taxon>
        <taxon>Spiralia</taxon>
        <taxon>Lophotrochozoa</taxon>
        <taxon>Platyhelminthes</taxon>
        <taxon>Cestoda</taxon>
        <taxon>Eucestoda</taxon>
        <taxon>Cyclophyllidea</taxon>
        <taxon>Taeniidae</taxon>
        <taxon>Echinococcus</taxon>
        <taxon>Echinococcus granulosus group</taxon>
    </lineage>
</organism>
<protein>
    <submittedName>
        <fullName evidence="2 4">Uncharacterized protein</fullName>
    </submittedName>
</protein>
<reference evidence="2" key="2">
    <citation type="submission" date="2014-06" db="EMBL/GenBank/DDBJ databases">
        <authorList>
            <person name="Aslett M."/>
        </authorList>
    </citation>
    <scope>NUCLEOTIDE SEQUENCE</scope>
</reference>
<feature type="region of interest" description="Disordered" evidence="1">
    <location>
        <begin position="139"/>
        <end position="165"/>
    </location>
</feature>
<dbReference type="WBParaSite" id="EgrG_000211700">
    <property type="protein sequence ID" value="EgrG_000211700"/>
    <property type="gene ID" value="EgrG_000211700"/>
</dbReference>
<reference evidence="4" key="3">
    <citation type="submission" date="2020-10" db="UniProtKB">
        <authorList>
            <consortium name="WormBaseParasite"/>
        </authorList>
    </citation>
    <scope>IDENTIFICATION</scope>
</reference>
<dbReference type="EMBL" id="LK028580">
    <property type="protein sequence ID" value="CDS19934.1"/>
    <property type="molecule type" value="Genomic_DNA"/>
</dbReference>
<feature type="compositionally biased region" description="Polar residues" evidence="1">
    <location>
        <begin position="139"/>
        <end position="150"/>
    </location>
</feature>
<name>A0A068WIL9_ECHGR</name>
<evidence type="ECO:0000313" key="3">
    <source>
        <dbReference type="Proteomes" id="UP000492820"/>
    </source>
</evidence>
<proteinExistence type="predicted"/>
<sequence>MEANYHFRYPQATCFPPRQPTNICRNYPPAFSHNLSPRPHAYNLNGFPPLFDPAIVNDPQNMHFPDYLAEPYAYPVNSLSPLPLINSPVTPLSDNLHLLVSSLLLSALIGLSTNSPQRPNEPETDDGIRVIIRPFLKGTDQQQGGETVPSSGVLPYATQLSTNSS</sequence>
<evidence type="ECO:0000313" key="2">
    <source>
        <dbReference type="EMBL" id="CDS19934.1"/>
    </source>
</evidence>
<dbReference type="Proteomes" id="UP000492820">
    <property type="component" value="Unassembled WGS sequence"/>
</dbReference>
<gene>
    <name evidence="2" type="ORF">EgrG_000211700</name>
</gene>
<evidence type="ECO:0000313" key="4">
    <source>
        <dbReference type="WBParaSite" id="EgrG_000211700"/>
    </source>
</evidence>